<dbReference type="AlphaFoldDB" id="A0A0R3WRC7"/>
<evidence type="ECO:0000313" key="3">
    <source>
        <dbReference type="EMBL" id="VDM22355.1"/>
    </source>
</evidence>
<sequence>MVGSVLGAFGKSRIPQSNQSDRSADGERKTLFLRGGWNKQFRPSKATCRVCLHDYENEEGLTKHIEEFHVPETRKRVQHLADVGEMQLKLTDMKHQWCVTSLQVHIIVAHGGKSWCNCGLCDQQFCEPNQCLPAFLTVGPVVTITEDENQSKWEPPEEVISTFTEPPSVERFPAFEEDLDVLYSFYEAKLPIVTLCRILDCHEAKHQITLQSPLRFPFLPVKLITQLLESRGHQGKQIFDWLSVISDQSLMLDIKPFIYDDPNSKKDGKGKITFRLNPGEDPLSQEGVEMGKRLLEAMVLNIIGLVQRSNSDVEEEAIMMEPEQKVSETSQNTSDASIHSPTKGSTSTEAVATVQKSSLPHKLIKLFTRIGEHNVAVHQEKDFIEKV</sequence>
<dbReference type="STRING" id="6205.A0A0R3WRC7"/>
<dbReference type="Proteomes" id="UP000274429">
    <property type="component" value="Unassembled WGS sequence"/>
</dbReference>
<feature type="region of interest" description="Disordered" evidence="1">
    <location>
        <begin position="1"/>
        <end position="26"/>
    </location>
</feature>
<dbReference type="PROSITE" id="PS00028">
    <property type="entry name" value="ZINC_FINGER_C2H2_1"/>
    <property type="match status" value="1"/>
</dbReference>
<dbReference type="EMBL" id="UYWX01002214">
    <property type="protein sequence ID" value="VDM22355.1"/>
    <property type="molecule type" value="Genomic_DNA"/>
</dbReference>
<dbReference type="WBParaSite" id="TTAC_0000331701-mRNA-1">
    <property type="protein sequence ID" value="TTAC_0000331701-mRNA-1"/>
    <property type="gene ID" value="TTAC_0000331701"/>
</dbReference>
<organism evidence="5">
    <name type="scientific">Hydatigena taeniaeformis</name>
    <name type="common">Feline tapeworm</name>
    <name type="synonym">Taenia taeniaeformis</name>
    <dbReference type="NCBI Taxonomy" id="6205"/>
    <lineage>
        <taxon>Eukaryota</taxon>
        <taxon>Metazoa</taxon>
        <taxon>Spiralia</taxon>
        <taxon>Lophotrochozoa</taxon>
        <taxon>Platyhelminthes</taxon>
        <taxon>Cestoda</taxon>
        <taxon>Eucestoda</taxon>
        <taxon>Cyclophyllidea</taxon>
        <taxon>Taeniidae</taxon>
        <taxon>Hydatigera</taxon>
    </lineage>
</organism>
<evidence type="ECO:0000259" key="2">
    <source>
        <dbReference type="PROSITE" id="PS00028"/>
    </source>
</evidence>
<gene>
    <name evidence="3" type="ORF">TTAC_LOCUS3304</name>
</gene>
<feature type="region of interest" description="Disordered" evidence="1">
    <location>
        <begin position="322"/>
        <end position="352"/>
    </location>
</feature>
<dbReference type="InterPro" id="IPR013087">
    <property type="entry name" value="Znf_C2H2_type"/>
</dbReference>
<proteinExistence type="predicted"/>
<protein>
    <submittedName>
        <fullName evidence="5">C2H2-type domain-containing protein</fullName>
    </submittedName>
</protein>
<reference evidence="3 4" key="2">
    <citation type="submission" date="2018-11" db="EMBL/GenBank/DDBJ databases">
        <authorList>
            <consortium name="Pathogen Informatics"/>
        </authorList>
    </citation>
    <scope>NUCLEOTIDE SEQUENCE [LARGE SCALE GENOMIC DNA]</scope>
</reference>
<name>A0A0R3WRC7_HYDTA</name>
<feature type="compositionally biased region" description="Polar residues" evidence="1">
    <location>
        <begin position="327"/>
        <end position="352"/>
    </location>
</feature>
<keyword evidence="4" id="KW-1185">Reference proteome</keyword>
<evidence type="ECO:0000313" key="5">
    <source>
        <dbReference type="WBParaSite" id="TTAC_0000331701-mRNA-1"/>
    </source>
</evidence>
<accession>A0A0R3WRC7</accession>
<dbReference type="OrthoDB" id="6243207at2759"/>
<reference evidence="5" key="1">
    <citation type="submission" date="2017-02" db="UniProtKB">
        <authorList>
            <consortium name="WormBaseParasite"/>
        </authorList>
    </citation>
    <scope>IDENTIFICATION</scope>
</reference>
<evidence type="ECO:0000256" key="1">
    <source>
        <dbReference type="SAM" id="MobiDB-lite"/>
    </source>
</evidence>
<feature type="domain" description="C2H2-type" evidence="2">
    <location>
        <begin position="48"/>
        <end position="69"/>
    </location>
</feature>
<evidence type="ECO:0000313" key="4">
    <source>
        <dbReference type="Proteomes" id="UP000274429"/>
    </source>
</evidence>